<dbReference type="SUPFAM" id="SSF55874">
    <property type="entry name" value="ATPase domain of HSP90 chaperone/DNA topoisomerase II/histidine kinase"/>
    <property type="match status" value="1"/>
</dbReference>
<feature type="domain" description="RRM" evidence="14">
    <location>
        <begin position="108"/>
        <end position="176"/>
    </location>
</feature>
<evidence type="ECO:0000256" key="9">
    <source>
        <dbReference type="ARBA" id="ARBA00048201"/>
    </source>
</evidence>
<gene>
    <name evidence="15" type="ORF">JL09_g4129</name>
</gene>
<dbReference type="Pfam" id="PF08561">
    <property type="entry name" value="Ribosomal_L37"/>
    <property type="match status" value="1"/>
</dbReference>
<protein>
    <recommendedName>
        <fullName evidence="12">Protein-serine/threonine kinase</fullName>
        <ecNumber evidence="12">2.7.11.-</ecNumber>
    </recommendedName>
</protein>
<evidence type="ECO:0000256" key="5">
    <source>
        <dbReference type="ARBA" id="ARBA00022741"/>
    </source>
</evidence>
<dbReference type="PROSITE" id="PS50297">
    <property type="entry name" value="ANK_REP_REGION"/>
    <property type="match status" value="2"/>
</dbReference>
<dbReference type="SMART" id="SM00248">
    <property type="entry name" value="ANK"/>
    <property type="match status" value="2"/>
</dbReference>
<dbReference type="HOGENOM" id="CLU_227909_0_0_1"/>
<feature type="region of interest" description="Disordered" evidence="13">
    <location>
        <begin position="1"/>
        <end position="102"/>
    </location>
</feature>
<keyword evidence="10" id="KW-0040">ANK repeat</keyword>
<feature type="compositionally biased region" description="Low complexity" evidence="13">
    <location>
        <begin position="1223"/>
        <end position="1238"/>
    </location>
</feature>
<keyword evidence="11" id="KW-0694">RNA-binding</keyword>
<dbReference type="Gene3D" id="1.25.40.20">
    <property type="entry name" value="Ankyrin repeat-containing domain"/>
    <property type="match status" value="1"/>
</dbReference>
<feature type="region of interest" description="Disordered" evidence="13">
    <location>
        <begin position="1270"/>
        <end position="1310"/>
    </location>
</feature>
<comment type="similarity">
    <text evidence="1 12">Belongs to the PDK/BCKDK protein kinase family.</text>
</comment>
<dbReference type="CDD" id="cd16929">
    <property type="entry name" value="HATPase_PDK-like"/>
    <property type="match status" value="1"/>
</dbReference>
<dbReference type="InterPro" id="IPR013870">
    <property type="entry name" value="Ribosomal_mL54"/>
</dbReference>
<dbReference type="SMART" id="SM00360">
    <property type="entry name" value="RRM"/>
    <property type="match status" value="1"/>
</dbReference>
<reference evidence="16" key="1">
    <citation type="journal article" date="2014" name="Microb. Cell Fact.">
        <title>Exploiting Issatchenkia orientalis SD108 for succinic acid production.</title>
        <authorList>
            <person name="Xiao H."/>
            <person name="Shao Z."/>
            <person name="Jiang Y."/>
            <person name="Dole S."/>
            <person name="Zhao H."/>
        </authorList>
    </citation>
    <scope>NUCLEOTIDE SEQUENCE [LARGE SCALE GENOMIC DNA]</scope>
    <source>
        <strain evidence="16">SD108</strain>
    </source>
</reference>
<dbReference type="GO" id="GO:0045944">
    <property type="term" value="P:positive regulation of transcription by RNA polymerase II"/>
    <property type="evidence" value="ECO:0007669"/>
    <property type="project" value="UniProtKB-ARBA"/>
</dbReference>
<dbReference type="InterPro" id="IPR014756">
    <property type="entry name" value="Ig_E-set"/>
</dbReference>
<dbReference type="VEuPathDB" id="FungiDB:C5L36_0C04490"/>
<dbReference type="PROSITE" id="PS50102">
    <property type="entry name" value="RRM"/>
    <property type="match status" value="1"/>
</dbReference>
<dbReference type="Pfam" id="PF02518">
    <property type="entry name" value="HATPase_c"/>
    <property type="match status" value="1"/>
</dbReference>
<dbReference type="GO" id="GO:0005759">
    <property type="term" value="C:mitochondrial matrix"/>
    <property type="evidence" value="ECO:0007669"/>
    <property type="project" value="UniProtKB-SubCell"/>
</dbReference>
<evidence type="ECO:0000256" key="11">
    <source>
        <dbReference type="PROSITE-ProRule" id="PRU00176"/>
    </source>
</evidence>
<keyword evidence="8 12" id="KW-0496">Mitochondrion</keyword>
<dbReference type="SUPFAM" id="SSF48403">
    <property type="entry name" value="Ankyrin repeat"/>
    <property type="match status" value="1"/>
</dbReference>
<feature type="compositionally biased region" description="Basic and acidic residues" evidence="13">
    <location>
        <begin position="59"/>
        <end position="71"/>
    </location>
</feature>
<dbReference type="SUPFAM" id="SSF69012">
    <property type="entry name" value="alpha-ketoacid dehydrogenase kinase, N-terminal domain"/>
    <property type="match status" value="1"/>
</dbReference>
<name>A0A099NXV5_PICKU</name>
<dbReference type="InterPro" id="IPR036770">
    <property type="entry name" value="Ankyrin_rpt-contain_sf"/>
</dbReference>
<keyword evidence="6 12" id="KW-0418">Kinase</keyword>
<dbReference type="EMBL" id="JQFK01000056">
    <property type="protein sequence ID" value="KGK36726.1"/>
    <property type="molecule type" value="Genomic_DNA"/>
</dbReference>
<dbReference type="Gene3D" id="3.30.565.10">
    <property type="entry name" value="Histidine kinase-like ATPase, C-terminal domain"/>
    <property type="match status" value="1"/>
</dbReference>
<evidence type="ECO:0000256" key="7">
    <source>
        <dbReference type="ARBA" id="ARBA00022840"/>
    </source>
</evidence>
<dbReference type="GO" id="GO:0004740">
    <property type="term" value="F:pyruvate dehydrogenase (acetyl-transferring) kinase activity"/>
    <property type="evidence" value="ECO:0007669"/>
    <property type="project" value="UniProtKB-EC"/>
</dbReference>
<evidence type="ECO:0000256" key="8">
    <source>
        <dbReference type="ARBA" id="ARBA00023128"/>
    </source>
</evidence>
<dbReference type="Proteomes" id="UP000029867">
    <property type="component" value="Unassembled WGS sequence"/>
</dbReference>
<dbReference type="GO" id="GO:2001280">
    <property type="term" value="P:positive regulation of unsaturated fatty acid biosynthetic process"/>
    <property type="evidence" value="ECO:0007669"/>
    <property type="project" value="UniProtKB-ARBA"/>
</dbReference>
<dbReference type="InterPro" id="IPR000504">
    <property type="entry name" value="RRM_dom"/>
</dbReference>
<dbReference type="GO" id="GO:0003723">
    <property type="term" value="F:RNA binding"/>
    <property type="evidence" value="ECO:0007669"/>
    <property type="project" value="UniProtKB-UniRule"/>
</dbReference>
<dbReference type="Gene3D" id="2.60.40.10">
    <property type="entry name" value="Immunoglobulins"/>
    <property type="match status" value="1"/>
</dbReference>
<keyword evidence="7 12" id="KW-0067">ATP-binding</keyword>
<dbReference type="InterPro" id="IPR039028">
    <property type="entry name" value="BCKD/PDK"/>
</dbReference>
<dbReference type="PANTHER" id="PTHR11947">
    <property type="entry name" value="PYRUVATE DEHYDROGENASE KINASE"/>
    <property type="match status" value="1"/>
</dbReference>
<dbReference type="CDD" id="cd00102">
    <property type="entry name" value="IPT"/>
    <property type="match status" value="1"/>
</dbReference>
<dbReference type="GO" id="GO:0005524">
    <property type="term" value="F:ATP binding"/>
    <property type="evidence" value="ECO:0007669"/>
    <property type="project" value="UniProtKB-UniRule"/>
</dbReference>
<dbReference type="EC" id="2.7.11.-" evidence="12"/>
<evidence type="ECO:0000313" key="16">
    <source>
        <dbReference type="Proteomes" id="UP000029867"/>
    </source>
</evidence>
<dbReference type="InterPro" id="IPR013783">
    <property type="entry name" value="Ig-like_fold"/>
</dbReference>
<dbReference type="FunFam" id="2.60.40.10:FF:001880">
    <property type="entry name" value="Mga2p"/>
    <property type="match status" value="1"/>
</dbReference>
<dbReference type="GO" id="GO:0033554">
    <property type="term" value="P:cellular response to stress"/>
    <property type="evidence" value="ECO:0007669"/>
    <property type="project" value="UniProtKB-ARBA"/>
</dbReference>
<dbReference type="InterPro" id="IPR035979">
    <property type="entry name" value="RBD_domain_sf"/>
</dbReference>
<comment type="subcellular location">
    <subcellularLocation>
        <location evidence="12">Mitochondrion matrix</location>
    </subcellularLocation>
</comment>
<feature type="compositionally biased region" description="Polar residues" evidence="13">
    <location>
        <begin position="1"/>
        <end position="23"/>
    </location>
</feature>
<dbReference type="Gene3D" id="3.30.70.330">
    <property type="match status" value="1"/>
</dbReference>
<evidence type="ECO:0000256" key="3">
    <source>
        <dbReference type="ARBA" id="ARBA00022679"/>
    </source>
</evidence>
<organism evidence="15 16">
    <name type="scientific">Pichia kudriavzevii</name>
    <name type="common">Yeast</name>
    <name type="synonym">Issatchenkia orientalis</name>
    <dbReference type="NCBI Taxonomy" id="4909"/>
    <lineage>
        <taxon>Eukaryota</taxon>
        <taxon>Fungi</taxon>
        <taxon>Dikarya</taxon>
        <taxon>Ascomycota</taxon>
        <taxon>Saccharomycotina</taxon>
        <taxon>Pichiomycetes</taxon>
        <taxon>Pichiales</taxon>
        <taxon>Pichiaceae</taxon>
        <taxon>Pichia</taxon>
    </lineage>
</organism>
<dbReference type="Pfam" id="PF10436">
    <property type="entry name" value="BCDHK_Adom3"/>
    <property type="match status" value="1"/>
</dbReference>
<dbReference type="Pfam" id="PF00076">
    <property type="entry name" value="RRM_1"/>
    <property type="match status" value="1"/>
</dbReference>
<dbReference type="InterPro" id="IPR002909">
    <property type="entry name" value="IPT_dom"/>
</dbReference>
<dbReference type="PANTHER" id="PTHR11947:SF3">
    <property type="entry name" value="[PYRUVATE DEHYDROGENASE (ACETYL-TRANSFERRING)] KINASE, MITOCHONDRIAL"/>
    <property type="match status" value="1"/>
</dbReference>
<dbReference type="VEuPathDB" id="FungiDB:C5L36_0A03230"/>
<dbReference type="Pfam" id="PF25603">
    <property type="entry name" value="SPT23_MGA2_DBD"/>
    <property type="match status" value="1"/>
</dbReference>
<keyword evidence="3 12" id="KW-0808">Transferase</keyword>
<feature type="repeat" description="ANK" evidence="10">
    <location>
        <begin position="1052"/>
        <end position="1084"/>
    </location>
</feature>
<dbReference type="InterPro" id="IPR057962">
    <property type="entry name" value="SPT23_MGA2_DBD"/>
</dbReference>
<dbReference type="eggNOG" id="KOG3836">
    <property type="taxonomic scope" value="Eukaryota"/>
</dbReference>
<feature type="region of interest" description="Disordered" evidence="13">
    <location>
        <begin position="970"/>
        <end position="995"/>
    </location>
</feature>
<feature type="region of interest" description="Disordered" evidence="13">
    <location>
        <begin position="700"/>
        <end position="747"/>
    </location>
</feature>
<evidence type="ECO:0000256" key="10">
    <source>
        <dbReference type="PROSITE-ProRule" id="PRU00023"/>
    </source>
</evidence>
<feature type="compositionally biased region" description="Basic residues" evidence="13">
    <location>
        <begin position="1190"/>
        <end position="1200"/>
    </location>
</feature>
<feature type="compositionally biased region" description="Polar residues" evidence="13">
    <location>
        <begin position="970"/>
        <end position="986"/>
    </location>
</feature>
<evidence type="ECO:0000256" key="13">
    <source>
        <dbReference type="SAM" id="MobiDB-lite"/>
    </source>
</evidence>
<feature type="compositionally biased region" description="Polar residues" evidence="13">
    <location>
        <begin position="715"/>
        <end position="747"/>
    </location>
</feature>
<feature type="compositionally biased region" description="Acidic residues" evidence="13">
    <location>
        <begin position="1205"/>
        <end position="1222"/>
    </location>
</feature>
<comment type="caution">
    <text evidence="15">The sequence shown here is derived from an EMBL/GenBank/DDBJ whole genome shotgun (WGS) entry which is preliminary data.</text>
</comment>
<comment type="catalytic activity">
    <reaction evidence="9">
        <text>L-seryl-[pyruvate dehydrogenase E1 alpha subunit] + ATP = O-phospho-L-seryl-[pyruvate dehydrogenase E1 alpha subunit] + ADP + H(+)</text>
        <dbReference type="Rhea" id="RHEA:23052"/>
        <dbReference type="Rhea" id="RHEA-COMP:13689"/>
        <dbReference type="Rhea" id="RHEA-COMP:13690"/>
        <dbReference type="ChEBI" id="CHEBI:15378"/>
        <dbReference type="ChEBI" id="CHEBI:29999"/>
        <dbReference type="ChEBI" id="CHEBI:30616"/>
        <dbReference type="ChEBI" id="CHEBI:83421"/>
        <dbReference type="ChEBI" id="CHEBI:456216"/>
        <dbReference type="EC" id="2.7.11.2"/>
    </reaction>
</comment>
<dbReference type="InterPro" id="IPR003594">
    <property type="entry name" value="HATPase_dom"/>
</dbReference>
<evidence type="ECO:0000256" key="2">
    <source>
        <dbReference type="ARBA" id="ARBA00022553"/>
    </source>
</evidence>
<dbReference type="VEuPathDB" id="FungiDB:C5L36_0C04510"/>
<dbReference type="PROSITE" id="PS50088">
    <property type="entry name" value="ANK_REPEAT"/>
    <property type="match status" value="2"/>
</dbReference>
<feature type="compositionally biased region" description="Polar residues" evidence="13">
    <location>
        <begin position="278"/>
        <end position="296"/>
    </location>
</feature>
<accession>A0A099NXV5</accession>
<evidence type="ECO:0000256" key="4">
    <source>
        <dbReference type="ARBA" id="ARBA00022737"/>
    </source>
</evidence>
<evidence type="ECO:0000259" key="14">
    <source>
        <dbReference type="PROSITE" id="PS50102"/>
    </source>
</evidence>
<dbReference type="GO" id="GO:0010906">
    <property type="term" value="P:regulation of glucose metabolic process"/>
    <property type="evidence" value="ECO:0007669"/>
    <property type="project" value="TreeGrafter"/>
</dbReference>
<feature type="region of interest" description="Disordered" evidence="13">
    <location>
        <begin position="670"/>
        <end position="689"/>
    </location>
</feature>
<dbReference type="Gene3D" id="1.20.140.20">
    <property type="entry name" value="Alpha-ketoacid/pyruvate dehydrogenase kinase, N-terminal domain"/>
    <property type="match status" value="1"/>
</dbReference>
<dbReference type="InterPro" id="IPR018955">
    <property type="entry name" value="BCDHK/PDK_N"/>
</dbReference>
<feature type="region of interest" description="Disordered" evidence="13">
    <location>
        <begin position="1336"/>
        <end position="1357"/>
    </location>
</feature>
<dbReference type="SUPFAM" id="SSF54928">
    <property type="entry name" value="RNA-binding domain, RBD"/>
    <property type="match status" value="1"/>
</dbReference>
<dbReference type="InterPro" id="IPR036784">
    <property type="entry name" value="AK/P_DHK_N_sf"/>
</dbReference>
<feature type="compositionally biased region" description="Basic and acidic residues" evidence="13">
    <location>
        <begin position="1342"/>
        <end position="1351"/>
    </location>
</feature>
<dbReference type="InterPro" id="IPR012677">
    <property type="entry name" value="Nucleotide-bd_a/b_plait_sf"/>
</dbReference>
<dbReference type="InterPro" id="IPR036890">
    <property type="entry name" value="HATPase_C_sf"/>
</dbReference>
<sequence>MTLQGSGNEYYSGETSRGPSSRWSGDHKGVLPGTDADTDMDTAMDTGLGGLGDSLGSSRYDDLNRSRDRSRSRSRSRSASVDRSLHEGRSMGYGGERSYRSRDETPRATLYVRGFVTGVRAKTLADVFERYGPVAQVDVLPPRRSDGEQYAFVAFRSISAMNAVLDDIESGRPIDGGVAIDPKVGLLCERARSMDTFMTFINGSHSSKKFGTATEDPIITGMAKYNNTNDKTPLSSTSVSICGQLFETEADEVLSEFLNPQFLKQEDQGDYETPSDPKLSTSGTKMETSGTPDSVCTQTTETMRVLPNTPTPSAPSPTTVAFNEQLKMFEDSKEELMNIKFGLNNEAKYIHHSNVGLQYTTLPVTEHPEDPDVTATYLPMEYTEAFLRDSSEFPYKMSIADLPAQSRVETQIKLELSVSPPPKQFLLHLPRDTITKPKFTLAENTLPESIKKHLLYLEMFVIGSESISSKDGRLKSCNVCKRCMRRELKRASRRKAGLVDDSSNWDLNLPKRALIINSKEIVSFPSPSGNEVARKLELLSRIVCYCRHHQELDGFRIAIFLKNEQDEIIGKCHTTPILIMDRKKSSKSSNSNNTGALVSNKEHLSASKNSITISQESSSEFSMATSISSTKLNPKLVTKPLETDIMMARDSSNSSMGVPKTNIMSILSLKDGKNNTHGNKPPKTGRGMFSSIFSFDPSNLLGDESSRQTKRQKRLWSQSDSGSYHDSINQQRYHSQSEANKGNVQDTPAMNSGHIMQIKKEAISPLSSDAVSPHNHMLSSATSIFSATPERRIYEGQKMNLTSSFNDELAMNVENIDNIGSNSGVLDLNGLDLDVDMEMNVNLNLGEPVPTIRKIIPAQGSIRGGIEVTLLGSNFKPGLEVKFGSNISLATQCWSDSTIVTYLPPAPQAGPVLVTFDSSDIAANNSVPHQIFTYTDDTDKQLIELALQIVGLKMNGKLEDAKNIAKRIVGNNQMDDPSSTSFGQGDQSNSSSTSNQLNQQLQLNWMVVASNKIKELSTSTLNHEDILIKFLNILQIPNYIITSPNWGVCNSEGQTMLHLACLKNYSKLTNFLLKSGSRVDYRDKNGFTPVHFAFIPGNRKIITMLMKYNANVSNKLDNGILLSSIADSNVLDLIDGHVDVSRRSSDSTSYEDLEIDDTFDDEMEACGMDEIGFNSAYKSSSKTHYTSSYRNRKSQYARKKRVDDSEADDEEEDVDLDMDLDGSDASTDKSSSGTSSIKSLDRKKNTNSFGLNLWIAMREAITSKVIELSDGQHKHGGRKHSRPIHGTNVETSQHLDKTNEANDNDGEEGDALPTYDDLFPNGASLRAFINFRGHTDGEDDEKLSKTNRSAEPEEDVGDSDVDIIAKKMHTSITSDTKLMFFWLPFMLLLLLVVIGVKMNMISLTSLQLIKIRESVGSFMLGKDRFTNLLNENINYGRERMENLLHDVNGVVKTAVSGSTQLAMSQWKISEALRQQIYKYAKLPQTGVSLRQMVQFGPRPNQGTLFHASYFAVHELPIRLSHRVRELENLPHGLSEEPSIKLVRDWYAISFEELMAVKEPNLTEEMKEILLKDRKDEFGWEKSPADHERRRAAKRRKEFIFEDDGIVIDRRNKDSVLEKDDSASIIEVEDTKSHEETEFEKPIGLKTYFQRCPNDIVYPKEVIDYNINVTKVLTKIKRRHDATVSTLATGVQNWKQKQNHKYLNSPINQFLDRFYMSRIGIRMLIGQTIALNQQAQRNMQNDDYVGIICLHCNIKEIIEDAVDAARFACEEHFNTMEVPKVQLYCPSDLTFRYVPGHLVHMLFETLKNSLRATIEHHSKLNPGVPLDDIEYPPIKIIVAKGDEDITIKISDEGGGIPRSAIPLVWTYFYTSAEKQIKEDDMLDVTNNYRAPFMGLGVGLPHSRLYARYFSGDLKLISMEGYGTDSEKYFGKMILCARELSSRRLPLRFGLCYLQKREQSRLPAISKFENDLFNTFTKEHHHGMAQSCDDQQLFADSQFQMLKISEHGSLIQHEENTHDYLFNDQCMFDEEELNLRNTFQEKDTEINFIRNMPKYSRSKNPNETKPFRLIKLSNDAKIESSSIDDFFCRVIGNEAAVKDYHYQMPVFPTELTNYSLKHYLRQVNVIDLNYDIHGFEKLIFFQILKICRNISRFDGILDIVVLHELIKFLGKYGMIRSIFKVIDAFEHLGIHPNKDTLHLLIYKLNDIKGLRWRKDLLNFYVLLGTRKWGVSPDKTTEVLSAIQSPPGRPRLAITKRLINEGIDDSYFQNTMFHDYVTIEIESREHPYFERFYHFLLKRKAITDTHENKRILFNMYIEKLASCCKLRHAIEEMKTHEELTTPDTYTALIDQTIKNNVWTGFALLNHLMSQGNVRVSDIGMAIIGNYRTIQENFTKQAQNVNRLHQHNMPQIYNIVIKMLLAKCGYQISGNNKFLLPVERDLPLDEETVISDFQKIQFWNLDTEYSHYNGLLTSRCGGSWIFKLWDVMDIECALRAYRLRLLFHRVEMLRQSVRFFGSTRAVLQSSCKEGTPINLNIYKAGKPIVAKKDEEYPDWLWGLLDNDLQMENLKKEDWFRYNRKLIKKQNVQRIKMNNFMNNMK</sequence>
<evidence type="ECO:0000313" key="15">
    <source>
        <dbReference type="EMBL" id="KGK36726.1"/>
    </source>
</evidence>
<dbReference type="SMART" id="SM00429">
    <property type="entry name" value="IPT"/>
    <property type="match status" value="1"/>
</dbReference>
<feature type="repeat" description="ANK" evidence="10">
    <location>
        <begin position="1085"/>
        <end position="1117"/>
    </location>
</feature>
<proteinExistence type="inferred from homology"/>
<evidence type="ECO:0000256" key="6">
    <source>
        <dbReference type="ARBA" id="ARBA00022777"/>
    </source>
</evidence>
<evidence type="ECO:0000256" key="1">
    <source>
        <dbReference type="ARBA" id="ARBA00006155"/>
    </source>
</evidence>
<dbReference type="Pfam" id="PF01833">
    <property type="entry name" value="TIG"/>
    <property type="match status" value="1"/>
</dbReference>
<keyword evidence="2" id="KW-0597">Phosphoprotein</keyword>
<evidence type="ECO:0000256" key="12">
    <source>
        <dbReference type="RuleBase" id="RU366032"/>
    </source>
</evidence>
<keyword evidence="4" id="KW-0677">Repeat</keyword>
<dbReference type="SUPFAM" id="SSF81296">
    <property type="entry name" value="E set domains"/>
    <property type="match status" value="1"/>
</dbReference>
<dbReference type="eggNOG" id="KOG0787">
    <property type="taxonomic scope" value="Eukaryota"/>
</dbReference>
<dbReference type="eggNOG" id="KOG3435">
    <property type="taxonomic scope" value="Eukaryota"/>
</dbReference>
<dbReference type="VEuPathDB" id="FungiDB:C5L36_0C04520"/>
<dbReference type="GO" id="GO:0005789">
    <property type="term" value="C:endoplasmic reticulum membrane"/>
    <property type="evidence" value="ECO:0007669"/>
    <property type="project" value="UniProtKB-ARBA"/>
</dbReference>
<dbReference type="GO" id="GO:0005634">
    <property type="term" value="C:nucleus"/>
    <property type="evidence" value="ECO:0007669"/>
    <property type="project" value="UniProtKB-ARBA"/>
</dbReference>
<dbReference type="Pfam" id="PF12796">
    <property type="entry name" value="Ank_2"/>
    <property type="match status" value="1"/>
</dbReference>
<feature type="region of interest" description="Disordered" evidence="13">
    <location>
        <begin position="264"/>
        <end position="296"/>
    </location>
</feature>
<feature type="compositionally biased region" description="Basic residues" evidence="13">
    <location>
        <begin position="1274"/>
        <end position="1283"/>
    </location>
</feature>
<feature type="region of interest" description="Disordered" evidence="13">
    <location>
        <begin position="1188"/>
        <end position="1242"/>
    </location>
</feature>
<dbReference type="GO" id="GO:0030466">
    <property type="term" value="P:silent mating-type cassette heterochromatin formation"/>
    <property type="evidence" value="ECO:0007669"/>
    <property type="project" value="UniProtKB-ARBA"/>
</dbReference>
<keyword evidence="5 12" id="KW-0547">Nucleotide-binding</keyword>
<dbReference type="InterPro" id="IPR002110">
    <property type="entry name" value="Ankyrin_rpt"/>
</dbReference>